<feature type="domain" description="F-box" evidence="1">
    <location>
        <begin position="6"/>
        <end position="46"/>
    </location>
</feature>
<proteinExistence type="predicted"/>
<dbReference type="SMART" id="SM00256">
    <property type="entry name" value="FBOX"/>
    <property type="match status" value="1"/>
</dbReference>
<protein>
    <recommendedName>
        <fullName evidence="1">F-box domain-containing protein</fullName>
    </recommendedName>
</protein>
<dbReference type="Gene3D" id="1.20.1280.50">
    <property type="match status" value="1"/>
</dbReference>
<sequence length="388" mass="44513">MHHQKLPNDLVVEIISHLPLKFAVQCKVVSKNLNISISDPKFCKTLSQNQKISTLINSSQSRLSENLHKISINSSSIAASHFETTLPVNLNVLAISKGLILLDFYEHMNYCVFNPITGAHQLIPYPDPEQCYWGAIAPAFAVDYPTSDQYMLVIIKLIEEGYRFKVFSSIECGVWREFQLGEENPFLYVTQVNPVYVYDSIHWLRADDGGGILAFQTKNIEVIFIDLPEMNIDYNAFKCIKWLGVVHGLLTLVCTLQNSIVISSYDYTSNDWSVSYNVTANFISGLDYYSYSFPVWIDREQVFFLAECPPRHDHDHDHNSERKRYQITPALENDDWFGYYPLEFYTFAPTLASVHAMLSCSVYGKHLSSIIATLDELKRFITNNSWYS</sequence>
<dbReference type="PANTHER" id="PTHR31672">
    <property type="entry name" value="BNACNNG10540D PROTEIN"/>
    <property type="match status" value="1"/>
</dbReference>
<accession>A0ABQ7VD77</accession>
<gene>
    <name evidence="2" type="ORF">KY290_018121</name>
</gene>
<organism evidence="2 3">
    <name type="scientific">Solanum tuberosum</name>
    <name type="common">Potato</name>
    <dbReference type="NCBI Taxonomy" id="4113"/>
    <lineage>
        <taxon>Eukaryota</taxon>
        <taxon>Viridiplantae</taxon>
        <taxon>Streptophyta</taxon>
        <taxon>Embryophyta</taxon>
        <taxon>Tracheophyta</taxon>
        <taxon>Spermatophyta</taxon>
        <taxon>Magnoliopsida</taxon>
        <taxon>eudicotyledons</taxon>
        <taxon>Gunneridae</taxon>
        <taxon>Pentapetalae</taxon>
        <taxon>asterids</taxon>
        <taxon>lamiids</taxon>
        <taxon>Solanales</taxon>
        <taxon>Solanaceae</taxon>
        <taxon>Solanoideae</taxon>
        <taxon>Solaneae</taxon>
        <taxon>Solanum</taxon>
    </lineage>
</organism>
<evidence type="ECO:0000313" key="2">
    <source>
        <dbReference type="EMBL" id="KAH0762048.1"/>
    </source>
</evidence>
<dbReference type="InterPro" id="IPR001810">
    <property type="entry name" value="F-box_dom"/>
</dbReference>
<dbReference type="Pfam" id="PF00646">
    <property type="entry name" value="F-box"/>
    <property type="match status" value="1"/>
</dbReference>
<evidence type="ECO:0000259" key="1">
    <source>
        <dbReference type="SMART" id="SM00256"/>
    </source>
</evidence>
<reference evidence="2 3" key="1">
    <citation type="journal article" date="2021" name="bioRxiv">
        <title>Chromosome-scale and haplotype-resolved genome assembly of a tetraploid potato cultivar.</title>
        <authorList>
            <person name="Sun H."/>
            <person name="Jiao W.-B."/>
            <person name="Krause K."/>
            <person name="Campoy J.A."/>
            <person name="Goel M."/>
            <person name="Folz-Donahue K."/>
            <person name="Kukat C."/>
            <person name="Huettel B."/>
            <person name="Schneeberger K."/>
        </authorList>
    </citation>
    <scope>NUCLEOTIDE SEQUENCE [LARGE SCALE GENOMIC DNA]</scope>
    <source>
        <strain evidence="2">SolTubOtavaFocal</strain>
        <tissue evidence="2">Leaves</tissue>
    </source>
</reference>
<comment type="caution">
    <text evidence="2">The sequence shown here is derived from an EMBL/GenBank/DDBJ whole genome shotgun (WGS) entry which is preliminary data.</text>
</comment>
<dbReference type="InterPro" id="IPR050796">
    <property type="entry name" value="SCF_F-box_component"/>
</dbReference>
<dbReference type="InterPro" id="IPR036047">
    <property type="entry name" value="F-box-like_dom_sf"/>
</dbReference>
<dbReference type="SUPFAM" id="SSF81383">
    <property type="entry name" value="F-box domain"/>
    <property type="match status" value="1"/>
</dbReference>
<keyword evidence="3" id="KW-1185">Reference proteome</keyword>
<dbReference type="EMBL" id="JAIVGD010000013">
    <property type="protein sequence ID" value="KAH0762048.1"/>
    <property type="molecule type" value="Genomic_DNA"/>
</dbReference>
<dbReference type="Proteomes" id="UP000826656">
    <property type="component" value="Unassembled WGS sequence"/>
</dbReference>
<evidence type="ECO:0000313" key="3">
    <source>
        <dbReference type="Proteomes" id="UP000826656"/>
    </source>
</evidence>
<name>A0ABQ7VD77_SOLTU</name>